<sequence>RLPLTESIGILERVQLQLTVEPFASKLNSVLEKNSDFEKIKFYSRILNRETLELKDDPKLSFLFSCALVTSVKCERVSSLSKVSFV</sequence>
<dbReference type="EMBL" id="CP045905">
    <property type="protein sequence ID" value="QQP37072.1"/>
    <property type="molecule type" value="Genomic_DNA"/>
</dbReference>
<gene>
    <name evidence="1" type="ORF">FKW44_022380</name>
</gene>
<dbReference type="Proteomes" id="UP000595437">
    <property type="component" value="Chromosome 16"/>
</dbReference>
<proteinExistence type="predicted"/>
<reference evidence="2" key="1">
    <citation type="submission" date="2021-01" db="EMBL/GenBank/DDBJ databases">
        <title>Caligus Genome Assembly.</title>
        <authorList>
            <person name="Gallardo-Escarate C."/>
        </authorList>
    </citation>
    <scope>NUCLEOTIDE SEQUENCE [LARGE SCALE GENOMIC DNA]</scope>
</reference>
<name>A0A7T8GSM6_CALRO</name>
<dbReference type="OrthoDB" id="6596666at2759"/>
<keyword evidence="2" id="KW-1185">Reference proteome</keyword>
<feature type="non-terminal residue" evidence="1">
    <location>
        <position position="1"/>
    </location>
</feature>
<dbReference type="AlphaFoldDB" id="A0A7T8GSM6"/>
<organism evidence="1 2">
    <name type="scientific">Caligus rogercresseyi</name>
    <name type="common">Sea louse</name>
    <dbReference type="NCBI Taxonomy" id="217165"/>
    <lineage>
        <taxon>Eukaryota</taxon>
        <taxon>Metazoa</taxon>
        <taxon>Ecdysozoa</taxon>
        <taxon>Arthropoda</taxon>
        <taxon>Crustacea</taxon>
        <taxon>Multicrustacea</taxon>
        <taxon>Hexanauplia</taxon>
        <taxon>Copepoda</taxon>
        <taxon>Siphonostomatoida</taxon>
        <taxon>Caligidae</taxon>
        <taxon>Caligus</taxon>
    </lineage>
</organism>
<accession>A0A7T8GSM6</accession>
<evidence type="ECO:0000313" key="2">
    <source>
        <dbReference type="Proteomes" id="UP000595437"/>
    </source>
</evidence>
<protein>
    <submittedName>
        <fullName evidence="1">Uncharacterized protein</fullName>
    </submittedName>
</protein>
<evidence type="ECO:0000313" key="1">
    <source>
        <dbReference type="EMBL" id="QQP37072.1"/>
    </source>
</evidence>